<gene>
    <name evidence="1" type="ORF">SAMN06295973_1482</name>
</gene>
<name>A0ABY1LKG4_9MICO</name>
<comment type="caution">
    <text evidence="1">The sequence shown here is derived from an EMBL/GenBank/DDBJ whole genome shotgun (WGS) entry which is preliminary data.</text>
</comment>
<dbReference type="EMBL" id="FUZO01000001">
    <property type="protein sequence ID" value="SKC50486.1"/>
    <property type="molecule type" value="Genomic_DNA"/>
</dbReference>
<evidence type="ECO:0000313" key="2">
    <source>
        <dbReference type="Proteomes" id="UP000190827"/>
    </source>
</evidence>
<evidence type="ECO:0000313" key="1">
    <source>
        <dbReference type="EMBL" id="SKC50486.1"/>
    </source>
</evidence>
<proteinExistence type="predicted"/>
<accession>A0ABY1LKG4</accession>
<sequence length="72" mass="7812">MTPSTTEHIVTTTIATSGPGGMTYRALRDALSYPTNLAEIIARLARLGTLSLGSHGRWRVTTPPRTTERNES</sequence>
<dbReference type="Proteomes" id="UP000190827">
    <property type="component" value="Unassembled WGS sequence"/>
</dbReference>
<reference evidence="1 2" key="1">
    <citation type="submission" date="2017-02" db="EMBL/GenBank/DDBJ databases">
        <authorList>
            <person name="Varghese N."/>
            <person name="Submissions S."/>
        </authorList>
    </citation>
    <scope>NUCLEOTIDE SEQUENCE [LARGE SCALE GENOMIC DNA]</scope>
    <source>
        <strain evidence="1 2">VKM Ac-1787</strain>
    </source>
</reference>
<organism evidence="1 2">
    <name type="scientific">Plantibacter cousiniae</name>
    <name type="common">nom. nud.</name>
    <dbReference type="NCBI Taxonomy" id="199709"/>
    <lineage>
        <taxon>Bacteria</taxon>
        <taxon>Bacillati</taxon>
        <taxon>Actinomycetota</taxon>
        <taxon>Actinomycetes</taxon>
        <taxon>Micrococcales</taxon>
        <taxon>Microbacteriaceae</taxon>
        <taxon>Plantibacter</taxon>
    </lineage>
</organism>
<keyword evidence="2" id="KW-1185">Reference proteome</keyword>
<dbReference type="RefSeq" id="WP_079705334.1">
    <property type="nucleotide sequence ID" value="NZ_FUZO01000001.1"/>
</dbReference>
<protein>
    <submittedName>
        <fullName evidence="1">Uncharacterized protein</fullName>
    </submittedName>
</protein>